<dbReference type="STRING" id="10228.B3S4S2"/>
<dbReference type="InterPro" id="IPR007590">
    <property type="entry name" value="Saf4/Yju2"/>
</dbReference>
<dbReference type="RefSeq" id="XP_002115292.1">
    <property type="nucleotide sequence ID" value="XM_002115256.1"/>
</dbReference>
<comment type="similarity">
    <text evidence="1">Belongs to the CWC16 family.</text>
</comment>
<dbReference type="eggNOG" id="KOG2990">
    <property type="taxonomic scope" value="Eukaryota"/>
</dbReference>
<evidence type="ECO:0000256" key="1">
    <source>
        <dbReference type="ARBA" id="ARBA00005595"/>
    </source>
</evidence>
<dbReference type="EMBL" id="DS985250">
    <property type="protein sequence ID" value="EDV22137.1"/>
    <property type="molecule type" value="Genomic_DNA"/>
</dbReference>
<dbReference type="HOGENOM" id="CLU_050402_1_1_1"/>
<dbReference type="GO" id="GO:0071014">
    <property type="term" value="C:post-mRNA release spliceosomal complex"/>
    <property type="evidence" value="ECO:0000318"/>
    <property type="project" value="GO_Central"/>
</dbReference>
<dbReference type="KEGG" id="tad:TRIADDRAFT_15287"/>
<accession>B3S4S2</accession>
<feature type="non-terminal residue" evidence="2">
    <location>
        <position position="256"/>
    </location>
</feature>
<proteinExistence type="inferred from homology"/>
<dbReference type="GeneID" id="6756630"/>
<organism evidence="2 3">
    <name type="scientific">Trichoplax adhaerens</name>
    <name type="common">Trichoplax reptans</name>
    <dbReference type="NCBI Taxonomy" id="10228"/>
    <lineage>
        <taxon>Eukaryota</taxon>
        <taxon>Metazoa</taxon>
        <taxon>Placozoa</taxon>
        <taxon>Uniplacotomia</taxon>
        <taxon>Trichoplacea</taxon>
        <taxon>Trichoplacidae</taxon>
        <taxon>Trichoplax</taxon>
    </lineage>
</organism>
<dbReference type="GO" id="GO:0005684">
    <property type="term" value="C:U2-type spliceosomal complex"/>
    <property type="evidence" value="ECO:0000318"/>
    <property type="project" value="GO_Central"/>
</dbReference>
<dbReference type="GO" id="GO:0008380">
    <property type="term" value="P:RNA splicing"/>
    <property type="evidence" value="ECO:0000318"/>
    <property type="project" value="GO_Central"/>
</dbReference>
<gene>
    <name evidence="2" type="ORF">TRIADDRAFT_15287</name>
</gene>
<name>B3S4S2_TRIAD</name>
<keyword evidence="3" id="KW-1185">Reference proteome</keyword>
<evidence type="ECO:0000313" key="3">
    <source>
        <dbReference type="Proteomes" id="UP000009022"/>
    </source>
</evidence>
<protein>
    <submittedName>
        <fullName evidence="2">Uncharacterized protein</fullName>
    </submittedName>
</protein>
<dbReference type="FunCoup" id="B3S4S2">
    <property type="interactions" value="1923"/>
</dbReference>
<dbReference type="GO" id="GO:0000398">
    <property type="term" value="P:mRNA splicing, via spliceosome"/>
    <property type="evidence" value="ECO:0007669"/>
    <property type="project" value="InterPro"/>
</dbReference>
<dbReference type="PANTHER" id="PTHR12111">
    <property type="entry name" value="SPLICING FACTOR YJU2"/>
    <property type="match status" value="1"/>
</dbReference>
<dbReference type="AlphaFoldDB" id="B3S4S2"/>
<dbReference type="OMA" id="CNNCENI"/>
<dbReference type="PANTHER" id="PTHR12111:SF2">
    <property type="entry name" value="SPLICING FACTOR YJU2B-RELATED"/>
    <property type="match status" value="1"/>
</dbReference>
<reference evidence="2 3" key="1">
    <citation type="journal article" date="2008" name="Nature">
        <title>The Trichoplax genome and the nature of placozoans.</title>
        <authorList>
            <person name="Srivastava M."/>
            <person name="Begovic E."/>
            <person name="Chapman J."/>
            <person name="Putnam N.H."/>
            <person name="Hellsten U."/>
            <person name="Kawashima T."/>
            <person name="Kuo A."/>
            <person name="Mitros T."/>
            <person name="Salamov A."/>
            <person name="Carpenter M.L."/>
            <person name="Signorovitch A.Y."/>
            <person name="Moreno M.A."/>
            <person name="Kamm K."/>
            <person name="Grimwood J."/>
            <person name="Schmutz J."/>
            <person name="Shapiro H."/>
            <person name="Grigoriev I.V."/>
            <person name="Buss L.W."/>
            <person name="Schierwater B."/>
            <person name="Dellaporta S.L."/>
            <person name="Rokhsar D.S."/>
        </authorList>
    </citation>
    <scope>NUCLEOTIDE SEQUENCE [LARGE SCALE GENOMIC DNA]</scope>
    <source>
        <strain evidence="2 3">Grell-BS-1999</strain>
    </source>
</reference>
<dbReference type="InParanoid" id="B3S4S2"/>
<dbReference type="CTD" id="6756630"/>
<sequence length="256" mass="30254">DRKAVNKYYPPDWRPEKVIYTYEDLIFKLSYSFIFHTFYLYYNQGSINKYRGSHPLRDRARKLDQGILIIRFEMPYNIWCDGCGNHVGMGVRYNAEKKKVGNYYTTPIFNFRMKCHLCENKIEMENDPQNCDYKIVKGASRKNERWEGSEGSISVDGKDEKKKLLSNAMYKLEHDIEDAEAGQQAAPSLDKLERHMDVWKDDFSVNQLLRNKFRKNKAVTKQQALDDDKLKKKFSIDISLKEENDEDKIAASRIRF</sequence>
<feature type="non-terminal residue" evidence="2">
    <location>
        <position position="1"/>
    </location>
</feature>
<evidence type="ECO:0000313" key="2">
    <source>
        <dbReference type="EMBL" id="EDV22137.1"/>
    </source>
</evidence>
<dbReference type="OrthoDB" id="360327at2759"/>
<dbReference type="PhylomeDB" id="B3S4S2"/>
<dbReference type="Pfam" id="PF04502">
    <property type="entry name" value="Saf4_Yju2"/>
    <property type="match status" value="1"/>
</dbReference>
<dbReference type="Proteomes" id="UP000009022">
    <property type="component" value="Unassembled WGS sequence"/>
</dbReference>